<feature type="compositionally biased region" description="Pro residues" evidence="1">
    <location>
        <begin position="17"/>
        <end position="26"/>
    </location>
</feature>
<dbReference type="EMBL" id="LCPO01000017">
    <property type="protein sequence ID" value="KKU98687.1"/>
    <property type="molecule type" value="Genomic_DNA"/>
</dbReference>
<name>A0A0G1UX06_9BACT</name>
<evidence type="ECO:0000256" key="2">
    <source>
        <dbReference type="SAM" id="Phobius"/>
    </source>
</evidence>
<evidence type="ECO:0000256" key="1">
    <source>
        <dbReference type="SAM" id="MobiDB-lite"/>
    </source>
</evidence>
<comment type="caution">
    <text evidence="3">The sequence shown here is derived from an EMBL/GenBank/DDBJ whole genome shotgun (WGS) entry which is preliminary data.</text>
</comment>
<organism evidence="3 4">
    <name type="scientific">Candidatus Jorgensenbacteria bacterium GW2011_GWC1_48_8</name>
    <dbReference type="NCBI Taxonomy" id="1618666"/>
    <lineage>
        <taxon>Bacteria</taxon>
        <taxon>Candidatus Joergenseniibacteriota</taxon>
    </lineage>
</organism>
<dbReference type="AlphaFoldDB" id="A0A0G1UX06"/>
<keyword evidence="2" id="KW-0472">Membrane</keyword>
<protein>
    <recommendedName>
        <fullName evidence="5">DUF11 domain-containing protein</fullName>
    </recommendedName>
</protein>
<feature type="transmembrane region" description="Helical" evidence="2">
    <location>
        <begin position="48"/>
        <end position="71"/>
    </location>
</feature>
<gene>
    <name evidence="3" type="ORF">UY32_C0017G0021</name>
</gene>
<evidence type="ECO:0008006" key="5">
    <source>
        <dbReference type="Google" id="ProtNLM"/>
    </source>
</evidence>
<sequence>MAEIRRKKRVSKRPSLPEAPPPPYVSPPSAEETESVAELAETRWLKRLVLIFAGFLVIVVLGAASFVYLYLRNSSADVKLELEGPEEVFRGVPFEINVSVENGSDRLISNAEIAVTYSHGIAVFGGADSSSLVTDSVGDMGSGSFTKRTYKFIGTGSALSEEEISFRFSYLGGGRSRFESSKNYRVKIRGNAVEFTVKKPDQVLPGSSFEVEISYKNVSDFDFPETVLEAQYPNSFKYVSASLTPDSLNNLWRLGEVRAGSEGKLEIRGLLQSDGSLAIPLIFSAVFLGEEYPLAETNVDLSLAPPPVEVSVLINRQENYVPRLGDRLNYAIGYRNLSGIALADVVVEVELSSDLFDFASINTNGNWNPASRKITWSAGVSQNLRLLDAGGSGEVSFSVNLKNSFPITRLNDKNFILRANVKVTSPSVPYYLKADVTEAALNLETKVAGIVVVDAQGFYRDADSGILNLGPMPPKAGAPTQYSIHLLIRNYSTDVKDVSVRASLSPGVRWTGAVKSNIDSVPLYDENTNEVVWAIDKIRATKGVLDSPVESVFQIEAIPSPADVGRFQLLLGSTSLRASDEFTGLELLSSDIALNSSLPDDITIGQNGGKVVP</sequence>
<accession>A0A0G1UX06</accession>
<proteinExistence type="predicted"/>
<evidence type="ECO:0000313" key="4">
    <source>
        <dbReference type="Proteomes" id="UP000034600"/>
    </source>
</evidence>
<keyword evidence="2" id="KW-0812">Transmembrane</keyword>
<keyword evidence="2" id="KW-1133">Transmembrane helix</keyword>
<reference evidence="3 4" key="1">
    <citation type="journal article" date="2015" name="Nature">
        <title>rRNA introns, odd ribosomes, and small enigmatic genomes across a large radiation of phyla.</title>
        <authorList>
            <person name="Brown C.T."/>
            <person name="Hug L.A."/>
            <person name="Thomas B.C."/>
            <person name="Sharon I."/>
            <person name="Castelle C.J."/>
            <person name="Singh A."/>
            <person name="Wilkins M.J."/>
            <person name="Williams K.H."/>
            <person name="Banfield J.F."/>
        </authorList>
    </citation>
    <scope>NUCLEOTIDE SEQUENCE [LARGE SCALE GENOMIC DNA]</scope>
</reference>
<feature type="region of interest" description="Disordered" evidence="1">
    <location>
        <begin position="1"/>
        <end position="30"/>
    </location>
</feature>
<evidence type="ECO:0000313" key="3">
    <source>
        <dbReference type="EMBL" id="KKU98687.1"/>
    </source>
</evidence>
<feature type="compositionally biased region" description="Basic residues" evidence="1">
    <location>
        <begin position="1"/>
        <end position="12"/>
    </location>
</feature>
<dbReference type="Proteomes" id="UP000034600">
    <property type="component" value="Unassembled WGS sequence"/>
</dbReference>